<dbReference type="EMBL" id="JAUJYN010000004">
    <property type="protein sequence ID" value="KAK1272843.1"/>
    <property type="molecule type" value="Genomic_DNA"/>
</dbReference>
<evidence type="ECO:0000256" key="1">
    <source>
        <dbReference type="SAM" id="MobiDB-lite"/>
    </source>
</evidence>
<name>A0AAV9B9J0_ACOGR</name>
<sequence>MRFLAMKLQPQLLSTTTIKRSRRHVVTKQGGLSQVPRLQPSRLPHPRPHRRRVFQANGIRANGGDHFFAKREKGWGKRNHFLLFWWVLGGR</sequence>
<gene>
    <name evidence="2" type="ORF">QJS04_geneDACA012043</name>
</gene>
<dbReference type="Proteomes" id="UP001179952">
    <property type="component" value="Unassembled WGS sequence"/>
</dbReference>
<reference evidence="2" key="1">
    <citation type="journal article" date="2023" name="Nat. Commun.">
        <title>Diploid and tetraploid genomes of Acorus and the evolution of monocots.</title>
        <authorList>
            <person name="Ma L."/>
            <person name="Liu K.W."/>
            <person name="Li Z."/>
            <person name="Hsiao Y.Y."/>
            <person name="Qi Y."/>
            <person name="Fu T."/>
            <person name="Tang G.D."/>
            <person name="Zhang D."/>
            <person name="Sun W.H."/>
            <person name="Liu D.K."/>
            <person name="Li Y."/>
            <person name="Chen G.Z."/>
            <person name="Liu X.D."/>
            <person name="Liao X.Y."/>
            <person name="Jiang Y.T."/>
            <person name="Yu X."/>
            <person name="Hao Y."/>
            <person name="Huang J."/>
            <person name="Zhao X.W."/>
            <person name="Ke S."/>
            <person name="Chen Y.Y."/>
            <person name="Wu W.L."/>
            <person name="Hsu J.L."/>
            <person name="Lin Y.F."/>
            <person name="Huang M.D."/>
            <person name="Li C.Y."/>
            <person name="Huang L."/>
            <person name="Wang Z.W."/>
            <person name="Zhao X."/>
            <person name="Zhong W.Y."/>
            <person name="Peng D.H."/>
            <person name="Ahmad S."/>
            <person name="Lan S."/>
            <person name="Zhang J.S."/>
            <person name="Tsai W.C."/>
            <person name="Van de Peer Y."/>
            <person name="Liu Z.J."/>
        </authorList>
    </citation>
    <scope>NUCLEOTIDE SEQUENCE</scope>
    <source>
        <strain evidence="2">SCP</strain>
    </source>
</reference>
<dbReference type="AlphaFoldDB" id="A0AAV9B9J0"/>
<protein>
    <submittedName>
        <fullName evidence="2">Uncharacterized protein</fullName>
    </submittedName>
</protein>
<proteinExistence type="predicted"/>
<feature type="region of interest" description="Disordered" evidence="1">
    <location>
        <begin position="24"/>
        <end position="48"/>
    </location>
</feature>
<organism evidence="2 3">
    <name type="scientific">Acorus gramineus</name>
    <name type="common">Dwarf sweet flag</name>
    <dbReference type="NCBI Taxonomy" id="55184"/>
    <lineage>
        <taxon>Eukaryota</taxon>
        <taxon>Viridiplantae</taxon>
        <taxon>Streptophyta</taxon>
        <taxon>Embryophyta</taxon>
        <taxon>Tracheophyta</taxon>
        <taxon>Spermatophyta</taxon>
        <taxon>Magnoliopsida</taxon>
        <taxon>Liliopsida</taxon>
        <taxon>Acoraceae</taxon>
        <taxon>Acorus</taxon>
    </lineage>
</organism>
<accession>A0AAV9B9J0</accession>
<evidence type="ECO:0000313" key="2">
    <source>
        <dbReference type="EMBL" id="KAK1272843.1"/>
    </source>
</evidence>
<keyword evidence="3" id="KW-1185">Reference proteome</keyword>
<comment type="caution">
    <text evidence="2">The sequence shown here is derived from an EMBL/GenBank/DDBJ whole genome shotgun (WGS) entry which is preliminary data.</text>
</comment>
<evidence type="ECO:0000313" key="3">
    <source>
        <dbReference type="Proteomes" id="UP001179952"/>
    </source>
</evidence>
<reference evidence="2" key="2">
    <citation type="submission" date="2023-06" db="EMBL/GenBank/DDBJ databases">
        <authorList>
            <person name="Ma L."/>
            <person name="Liu K.-W."/>
            <person name="Li Z."/>
            <person name="Hsiao Y.-Y."/>
            <person name="Qi Y."/>
            <person name="Fu T."/>
            <person name="Tang G."/>
            <person name="Zhang D."/>
            <person name="Sun W.-H."/>
            <person name="Liu D.-K."/>
            <person name="Li Y."/>
            <person name="Chen G.-Z."/>
            <person name="Liu X.-D."/>
            <person name="Liao X.-Y."/>
            <person name="Jiang Y.-T."/>
            <person name="Yu X."/>
            <person name="Hao Y."/>
            <person name="Huang J."/>
            <person name="Zhao X.-W."/>
            <person name="Ke S."/>
            <person name="Chen Y.-Y."/>
            <person name="Wu W.-L."/>
            <person name="Hsu J.-L."/>
            <person name="Lin Y.-F."/>
            <person name="Huang M.-D."/>
            <person name="Li C.-Y."/>
            <person name="Huang L."/>
            <person name="Wang Z.-W."/>
            <person name="Zhao X."/>
            <person name="Zhong W.-Y."/>
            <person name="Peng D.-H."/>
            <person name="Ahmad S."/>
            <person name="Lan S."/>
            <person name="Zhang J.-S."/>
            <person name="Tsai W.-C."/>
            <person name="Van De Peer Y."/>
            <person name="Liu Z.-J."/>
        </authorList>
    </citation>
    <scope>NUCLEOTIDE SEQUENCE</scope>
    <source>
        <strain evidence="2">SCP</strain>
        <tissue evidence="2">Leaves</tissue>
    </source>
</reference>